<protein>
    <submittedName>
        <fullName evidence="2">Uncharacterized protein</fullName>
    </submittedName>
</protein>
<dbReference type="EMBL" id="JXJN01020861">
    <property type="status" value="NOT_ANNOTATED_CDS"/>
    <property type="molecule type" value="Genomic_DNA"/>
</dbReference>
<feature type="region of interest" description="Disordered" evidence="1">
    <location>
        <begin position="181"/>
        <end position="208"/>
    </location>
</feature>
<reference evidence="3" key="1">
    <citation type="submission" date="2015-01" db="EMBL/GenBank/DDBJ databases">
        <authorList>
            <person name="Aksoy S."/>
            <person name="Warren W."/>
            <person name="Wilson R.K."/>
        </authorList>
    </citation>
    <scope>NUCLEOTIDE SEQUENCE [LARGE SCALE GENOMIC DNA]</scope>
    <source>
        <strain evidence="3">IAEA</strain>
    </source>
</reference>
<sequence>MFELEMQARSHGLPLTDFRLTSLSAPTPTTSFLKCPTPPYKSHHSTPVINDISENSHVIANNPSSCNASIVDDLMDDNRHPMRGDDPMLSSHSDHLLSTGHFLTECNHSAQPITLSNYEHHKFYSTEKDVETVRSTCGPNHPNSLTFMVENNKDNNYLNHSIQQNNSDHNNKSQYNKVVKSQYYHQQRHRHRRRERQQQNISLPTMPIQHGCDPLLSSSHRNELDAPSPLSHFHDECNVEIGNEMMNGSENVVDPSSNIVNDPLPLMISTSEAMLLSTDSLDIDIANHMKYCNAILTHPRKLSHPISDITLCQMLEFNIC</sequence>
<name>A0A1B0BUP9_9MUSC</name>
<reference evidence="2" key="2">
    <citation type="submission" date="2020-05" db="UniProtKB">
        <authorList>
            <consortium name="EnsemblMetazoa"/>
        </authorList>
    </citation>
    <scope>IDENTIFICATION</scope>
    <source>
        <strain evidence="2">IAEA</strain>
    </source>
</reference>
<feature type="compositionally biased region" description="Basic residues" evidence="1">
    <location>
        <begin position="186"/>
        <end position="195"/>
    </location>
</feature>
<organism evidence="2 3">
    <name type="scientific">Glossina palpalis gambiensis</name>
    <dbReference type="NCBI Taxonomy" id="67801"/>
    <lineage>
        <taxon>Eukaryota</taxon>
        <taxon>Metazoa</taxon>
        <taxon>Ecdysozoa</taxon>
        <taxon>Arthropoda</taxon>
        <taxon>Hexapoda</taxon>
        <taxon>Insecta</taxon>
        <taxon>Pterygota</taxon>
        <taxon>Neoptera</taxon>
        <taxon>Endopterygota</taxon>
        <taxon>Diptera</taxon>
        <taxon>Brachycera</taxon>
        <taxon>Muscomorpha</taxon>
        <taxon>Hippoboscoidea</taxon>
        <taxon>Glossinidae</taxon>
        <taxon>Glossina</taxon>
    </lineage>
</organism>
<evidence type="ECO:0000313" key="3">
    <source>
        <dbReference type="Proteomes" id="UP000092460"/>
    </source>
</evidence>
<dbReference type="STRING" id="67801.A0A1B0BUP9"/>
<evidence type="ECO:0000313" key="2">
    <source>
        <dbReference type="EnsemblMetazoa" id="GPPI041047-PA"/>
    </source>
</evidence>
<proteinExistence type="predicted"/>
<accession>A0A1B0BUP9</accession>
<dbReference type="VEuPathDB" id="VectorBase:GPPI041047"/>
<dbReference type="Proteomes" id="UP000092460">
    <property type="component" value="Unassembled WGS sequence"/>
</dbReference>
<keyword evidence="3" id="KW-1185">Reference proteome</keyword>
<evidence type="ECO:0000256" key="1">
    <source>
        <dbReference type="SAM" id="MobiDB-lite"/>
    </source>
</evidence>
<dbReference type="AlphaFoldDB" id="A0A1B0BUP9"/>
<dbReference type="EnsemblMetazoa" id="GPPI041047-RA">
    <property type="protein sequence ID" value="GPPI041047-PA"/>
    <property type="gene ID" value="GPPI041047"/>
</dbReference>